<keyword evidence="2" id="KW-0378">Hydrolase</keyword>
<protein>
    <submittedName>
        <fullName evidence="2">DnaD-like helicase loader</fullName>
    </submittedName>
</protein>
<dbReference type="InterPro" id="IPR018306">
    <property type="entry name" value="Phage_T5_Orf172_DNA-bd"/>
</dbReference>
<organism evidence="2">
    <name type="scientific">Mycolicibacterium phage phi1_186018</name>
    <dbReference type="NCBI Taxonomy" id="3236641"/>
    <lineage>
        <taxon>Viruses</taxon>
        <taxon>Duplodnaviria</taxon>
        <taxon>Heunggongvirae</taxon>
        <taxon>Uroviricota</taxon>
        <taxon>Caudoviricetes</taxon>
        <taxon>Bclasvirinae</taxon>
        <taxon>Coopervirus</taxon>
    </lineage>
</organism>
<dbReference type="EMBL" id="PP947710">
    <property type="protein sequence ID" value="XDG31363.1"/>
    <property type="molecule type" value="Genomic_DNA"/>
</dbReference>
<dbReference type="Pfam" id="PF13455">
    <property type="entry name" value="MUG113"/>
    <property type="match status" value="1"/>
</dbReference>
<dbReference type="SMART" id="SM00974">
    <property type="entry name" value="T5orf172"/>
    <property type="match status" value="1"/>
</dbReference>
<accession>A0AB39AKL4</accession>
<gene>
    <name evidence="2" type="ORF">NJGIMKJC_CDS0097</name>
</gene>
<evidence type="ECO:0000259" key="1">
    <source>
        <dbReference type="SMART" id="SM00974"/>
    </source>
</evidence>
<sequence>MMCAGAGTPTQRGYNGQVICGTCGQRVKGKNGLALEHPSKKAYDPTGSGLAVYFIADGTGHVKIGVSNDVPARMAQLQTGNPTKLRLLAVCPGGEPLEQALHLQFADDRAEGEWFRLTPAISDVIATLQAGNLLLTYPP</sequence>
<proteinExistence type="predicted"/>
<reference evidence="2" key="1">
    <citation type="submission" date="2024-06" db="EMBL/GenBank/DDBJ databases">
        <title>The complete genome of Mycolicibacterium smegmatis phage.</title>
        <authorList>
            <person name="Zong M."/>
            <person name="Wu X."/>
            <person name="Feng Y."/>
        </authorList>
    </citation>
    <scope>NUCLEOTIDE SEQUENCE</scope>
</reference>
<name>A0AB39AKL4_9CAUD</name>
<keyword evidence="2" id="KW-0547">Nucleotide-binding</keyword>
<evidence type="ECO:0000313" key="2">
    <source>
        <dbReference type="EMBL" id="XDG31363.1"/>
    </source>
</evidence>
<keyword evidence="2" id="KW-0067">ATP-binding</keyword>
<dbReference type="GO" id="GO:0004386">
    <property type="term" value="F:helicase activity"/>
    <property type="evidence" value="ECO:0007669"/>
    <property type="project" value="UniProtKB-KW"/>
</dbReference>
<feature type="domain" description="Bacteriophage T5 Orf172 DNA-binding" evidence="1">
    <location>
        <begin position="56"/>
        <end position="128"/>
    </location>
</feature>
<keyword evidence="2" id="KW-0347">Helicase</keyword>